<proteinExistence type="predicted"/>
<name>A0A8C6VGN4_NAJNA</name>
<reference evidence="1" key="2">
    <citation type="submission" date="2025-09" db="UniProtKB">
        <authorList>
            <consortium name="Ensembl"/>
        </authorList>
    </citation>
    <scope>IDENTIFICATION</scope>
</reference>
<keyword evidence="2" id="KW-1185">Reference proteome</keyword>
<reference evidence="1" key="1">
    <citation type="submission" date="2025-08" db="UniProtKB">
        <authorList>
            <consortium name="Ensembl"/>
        </authorList>
    </citation>
    <scope>IDENTIFICATION</scope>
</reference>
<dbReference type="Ensembl" id="ENSNNAT00000005901.1">
    <property type="protein sequence ID" value="ENSNNAP00000005648.1"/>
    <property type="gene ID" value="ENSNNAG00000003805.1"/>
</dbReference>
<dbReference type="AlphaFoldDB" id="A0A8C6VGN4"/>
<sequence>MVRRCYKHLGSKLVFCMEGRKVILCLNSPPLPIFSPHRKLNNIISSSVHLFLFSFSSPDGVFGKCQRVPVIEINKYEISPSTLHRLRIVLEKLLHRDLTQNLNHNISSNLRRSSVMTLQSP</sequence>
<protein>
    <submittedName>
        <fullName evidence="1">Uncharacterized protein</fullName>
    </submittedName>
</protein>
<dbReference type="OrthoDB" id="9880441at2759"/>
<dbReference type="Proteomes" id="UP000694559">
    <property type="component" value="Unplaced"/>
</dbReference>
<evidence type="ECO:0000313" key="2">
    <source>
        <dbReference type="Proteomes" id="UP000694559"/>
    </source>
</evidence>
<evidence type="ECO:0000313" key="1">
    <source>
        <dbReference type="Ensembl" id="ENSNNAP00000005648.1"/>
    </source>
</evidence>
<dbReference type="GeneTree" id="ENSGT00960000187965"/>
<organism evidence="1 2">
    <name type="scientific">Naja naja</name>
    <name type="common">Indian cobra</name>
    <dbReference type="NCBI Taxonomy" id="35670"/>
    <lineage>
        <taxon>Eukaryota</taxon>
        <taxon>Metazoa</taxon>
        <taxon>Chordata</taxon>
        <taxon>Craniata</taxon>
        <taxon>Vertebrata</taxon>
        <taxon>Euteleostomi</taxon>
        <taxon>Lepidosauria</taxon>
        <taxon>Squamata</taxon>
        <taxon>Bifurcata</taxon>
        <taxon>Unidentata</taxon>
        <taxon>Episquamata</taxon>
        <taxon>Toxicofera</taxon>
        <taxon>Serpentes</taxon>
        <taxon>Colubroidea</taxon>
        <taxon>Elapidae</taxon>
        <taxon>Elapinae</taxon>
        <taxon>Naja</taxon>
    </lineage>
</organism>
<accession>A0A8C6VGN4</accession>